<proteinExistence type="predicted"/>
<dbReference type="Gene3D" id="3.90.550.10">
    <property type="entry name" value="Spore Coat Polysaccharide Biosynthesis Protein SpsA, Chain A"/>
    <property type="match status" value="1"/>
</dbReference>
<evidence type="ECO:0000313" key="2">
    <source>
        <dbReference type="EMBL" id="QRJ65496.1"/>
    </source>
</evidence>
<keyword evidence="2" id="KW-0808">Transferase</keyword>
<dbReference type="Gene3D" id="3.40.50.150">
    <property type="entry name" value="Vaccinia Virus protein VP39"/>
    <property type="match status" value="1"/>
</dbReference>
<dbReference type="AlphaFoldDB" id="A0A974Y5P2"/>
<dbReference type="GO" id="GO:0032259">
    <property type="term" value="P:methylation"/>
    <property type="evidence" value="ECO:0007669"/>
    <property type="project" value="UniProtKB-KW"/>
</dbReference>
<dbReference type="Pfam" id="PF08241">
    <property type="entry name" value="Methyltransf_11"/>
    <property type="match status" value="1"/>
</dbReference>
<sequence>MTDPAEFVAEFYHEADLRLAQAVPERALAVLDADCRRGHLGEVLKHVQPARTIVGLCADAREAGEAGGRLDRVLACDITTDLPDLAPASFDCVVIGDKLAGLREPLAALATLRTLLKPDGRLIAVVANGQHWRHLDALLCGDLQASNAGGVPPARSMGFANAIKLLLDAGFLPHIKDRRTQPPPPGWLDAAGPLAARLRLDGPTFAARTAAREFFIEATPIAGLPPDTAPYPPVTVGVCTNDADILADNLLASPCLAGDAHQVLRVEGATNAAEGLNAVIDSADHGLVVLAHQDVYLPRWWIARLWQQYEAARAAFGGEIGILGVYGVLGSEHGITRFGRVADREFLLDEGAPLPARVGSLDELLLVVPRHSPVRFDPVLGFHLYATDACLTAGQHGLPAVVIDAPCFHNSKQGSALPDAYRRSGNAIAAKWPDRLPLATPCGVVSLGGVS</sequence>
<dbReference type="RefSeq" id="WP_203389027.1">
    <property type="nucleotide sequence ID" value="NZ_CP064781.1"/>
</dbReference>
<keyword evidence="2" id="KW-0489">Methyltransferase</keyword>
<name>A0A974Y5P2_9RHOO</name>
<dbReference type="KEGG" id="ares:IWH25_09290"/>
<dbReference type="InterPro" id="IPR029044">
    <property type="entry name" value="Nucleotide-diphossugar_trans"/>
</dbReference>
<organism evidence="2 3">
    <name type="scientific">Azospira restricta</name>
    <dbReference type="NCBI Taxonomy" id="404405"/>
    <lineage>
        <taxon>Bacteria</taxon>
        <taxon>Pseudomonadati</taxon>
        <taxon>Pseudomonadota</taxon>
        <taxon>Betaproteobacteria</taxon>
        <taxon>Rhodocyclales</taxon>
        <taxon>Rhodocyclaceae</taxon>
        <taxon>Azospira</taxon>
    </lineage>
</organism>
<evidence type="ECO:0000313" key="3">
    <source>
        <dbReference type="Proteomes" id="UP000663444"/>
    </source>
</evidence>
<feature type="domain" description="Methyltransferase type 11" evidence="1">
    <location>
        <begin position="51"/>
        <end position="123"/>
    </location>
</feature>
<gene>
    <name evidence="2" type="ORF">IWH25_09290</name>
</gene>
<accession>A0A974Y5P2</accession>
<protein>
    <submittedName>
        <fullName evidence="2">Methyltransferase domain-containing protein</fullName>
    </submittedName>
</protein>
<keyword evidence="3" id="KW-1185">Reference proteome</keyword>
<dbReference type="GO" id="GO:0008757">
    <property type="term" value="F:S-adenosylmethionine-dependent methyltransferase activity"/>
    <property type="evidence" value="ECO:0007669"/>
    <property type="project" value="InterPro"/>
</dbReference>
<dbReference type="InterPro" id="IPR029063">
    <property type="entry name" value="SAM-dependent_MTases_sf"/>
</dbReference>
<reference evidence="2" key="1">
    <citation type="submission" date="2020-11" db="EMBL/GenBank/DDBJ databases">
        <title>Azospira restricta DSM 18626 genome sequence.</title>
        <authorList>
            <person name="Moe W.M."/>
        </authorList>
    </citation>
    <scope>NUCLEOTIDE SEQUENCE</scope>
    <source>
        <strain evidence="2">DSM 18626</strain>
    </source>
</reference>
<dbReference type="InterPro" id="IPR013216">
    <property type="entry name" value="Methyltransf_11"/>
</dbReference>
<dbReference type="EMBL" id="CP064781">
    <property type="protein sequence ID" value="QRJ65496.1"/>
    <property type="molecule type" value="Genomic_DNA"/>
</dbReference>
<dbReference type="SUPFAM" id="SSF53335">
    <property type="entry name" value="S-adenosyl-L-methionine-dependent methyltransferases"/>
    <property type="match status" value="1"/>
</dbReference>
<evidence type="ECO:0000259" key="1">
    <source>
        <dbReference type="Pfam" id="PF08241"/>
    </source>
</evidence>
<dbReference type="Proteomes" id="UP000663444">
    <property type="component" value="Chromosome"/>
</dbReference>